<name>A0A518VBL0_BRELA</name>
<evidence type="ECO:0000313" key="1">
    <source>
        <dbReference type="EMBL" id="QDX94376.1"/>
    </source>
</evidence>
<dbReference type="OrthoDB" id="2603229at2"/>
<keyword evidence="2" id="KW-1185">Reference proteome</keyword>
<dbReference type="EMBL" id="CP033464">
    <property type="protein sequence ID" value="QDX94376.1"/>
    <property type="molecule type" value="Genomic_DNA"/>
</dbReference>
<dbReference type="Proteomes" id="UP000319432">
    <property type="component" value="Chromosome"/>
</dbReference>
<reference evidence="1 2" key="1">
    <citation type="submission" date="2018-11" db="EMBL/GenBank/DDBJ databases">
        <title>Phylogenetic determinants of toxin gene distribution in genomes of Brevibacillus laterosporus.</title>
        <authorList>
            <person name="Glare T.R."/>
            <person name="Durrant A."/>
            <person name="Berry C."/>
            <person name="Palma L."/>
            <person name="Ormskirk M."/>
            <person name="Cox M.O."/>
        </authorList>
    </citation>
    <scope>NUCLEOTIDE SEQUENCE [LARGE SCALE GENOMIC DNA]</scope>
    <source>
        <strain evidence="1 2">1821L</strain>
    </source>
</reference>
<proteinExistence type="predicted"/>
<evidence type="ECO:0000313" key="2">
    <source>
        <dbReference type="Proteomes" id="UP000319432"/>
    </source>
</evidence>
<dbReference type="AlphaFoldDB" id="A0A518VBL0"/>
<gene>
    <name evidence="1" type="ORF">EEL30_20060</name>
</gene>
<accession>A0A518VBL0</accession>
<sequence length="167" mass="18737">MLNYARIDAGLGRDKYGSIYDILYIGDALILTEGASGVAAEAIVILSKGSKLVKKVIQIFNRVNDPIDAITKTLVKNLVGKVKVKGPVWKTIQHLEEHVSKRIKKGHLPKGSTAEDLNNKIKQIMNNPDNEVYEYFLEHFNQKYYVFSDNELITIIGEDGLMETAFP</sequence>
<organism evidence="1 2">
    <name type="scientific">Brevibacillus laterosporus</name>
    <name type="common">Bacillus laterosporus</name>
    <dbReference type="NCBI Taxonomy" id="1465"/>
    <lineage>
        <taxon>Bacteria</taxon>
        <taxon>Bacillati</taxon>
        <taxon>Bacillota</taxon>
        <taxon>Bacilli</taxon>
        <taxon>Bacillales</taxon>
        <taxon>Paenibacillaceae</taxon>
        <taxon>Brevibacillus</taxon>
    </lineage>
</organism>
<protein>
    <submittedName>
        <fullName evidence="1">Uncharacterized protein</fullName>
    </submittedName>
</protein>